<dbReference type="GO" id="GO:0006355">
    <property type="term" value="P:regulation of DNA-templated transcription"/>
    <property type="evidence" value="ECO:0007669"/>
    <property type="project" value="InterPro"/>
</dbReference>
<name>A0A3B0SNH4_9ZZZZ</name>
<gene>
    <name evidence="1" type="ORF">MNBD_ACTINO02-909</name>
</gene>
<protein>
    <submittedName>
        <fullName evidence="1">Uncharacterized protein</fullName>
    </submittedName>
</protein>
<dbReference type="EMBL" id="UOEK01000378">
    <property type="protein sequence ID" value="VAW07018.1"/>
    <property type="molecule type" value="Genomic_DNA"/>
</dbReference>
<dbReference type="AlphaFoldDB" id="A0A3B0SNH4"/>
<evidence type="ECO:0000313" key="1">
    <source>
        <dbReference type="EMBL" id="VAW07018.1"/>
    </source>
</evidence>
<dbReference type="Gene3D" id="1.10.1220.10">
    <property type="entry name" value="Met repressor-like"/>
    <property type="match status" value="1"/>
</dbReference>
<organism evidence="1">
    <name type="scientific">hydrothermal vent metagenome</name>
    <dbReference type="NCBI Taxonomy" id="652676"/>
    <lineage>
        <taxon>unclassified sequences</taxon>
        <taxon>metagenomes</taxon>
        <taxon>ecological metagenomes</taxon>
    </lineage>
</organism>
<sequence>MTQLVTRVDEDLASLVDELIAEGVVESRSDAVRRGLRVLIDQHQRRRTAEAIIRGYEQQPQTDNEIGWSDKATARMITDEQW</sequence>
<dbReference type="InterPro" id="IPR010985">
    <property type="entry name" value="Ribbon_hlx_hlx"/>
</dbReference>
<dbReference type="CDD" id="cd22231">
    <property type="entry name" value="RHH_NikR_HicB-like"/>
    <property type="match status" value="1"/>
</dbReference>
<dbReference type="SUPFAM" id="SSF47598">
    <property type="entry name" value="Ribbon-helix-helix"/>
    <property type="match status" value="1"/>
</dbReference>
<accession>A0A3B0SNH4</accession>
<proteinExistence type="predicted"/>
<reference evidence="1" key="1">
    <citation type="submission" date="2018-06" db="EMBL/GenBank/DDBJ databases">
        <authorList>
            <person name="Zhirakovskaya E."/>
        </authorList>
    </citation>
    <scope>NUCLEOTIDE SEQUENCE</scope>
</reference>
<dbReference type="InterPro" id="IPR013321">
    <property type="entry name" value="Arc_rbn_hlx_hlx"/>
</dbReference>